<dbReference type="Proteomes" id="UP000652761">
    <property type="component" value="Unassembled WGS sequence"/>
</dbReference>
<organism evidence="2 3">
    <name type="scientific">Colocasia esculenta</name>
    <name type="common">Wild taro</name>
    <name type="synonym">Arum esculentum</name>
    <dbReference type="NCBI Taxonomy" id="4460"/>
    <lineage>
        <taxon>Eukaryota</taxon>
        <taxon>Viridiplantae</taxon>
        <taxon>Streptophyta</taxon>
        <taxon>Embryophyta</taxon>
        <taxon>Tracheophyta</taxon>
        <taxon>Spermatophyta</taxon>
        <taxon>Magnoliopsida</taxon>
        <taxon>Liliopsida</taxon>
        <taxon>Araceae</taxon>
        <taxon>Aroideae</taxon>
        <taxon>Colocasieae</taxon>
        <taxon>Colocasia</taxon>
    </lineage>
</organism>
<reference evidence="2" key="1">
    <citation type="submission" date="2017-07" db="EMBL/GenBank/DDBJ databases">
        <title>Taro Niue Genome Assembly and Annotation.</title>
        <authorList>
            <person name="Atibalentja N."/>
            <person name="Keating K."/>
            <person name="Fields C.J."/>
        </authorList>
    </citation>
    <scope>NUCLEOTIDE SEQUENCE</scope>
    <source>
        <strain evidence="2">Niue_2</strain>
        <tissue evidence="2">Leaf</tissue>
    </source>
</reference>
<protein>
    <submittedName>
        <fullName evidence="2">Uncharacterized protein</fullName>
    </submittedName>
</protein>
<name>A0A843X094_COLES</name>
<gene>
    <name evidence="2" type="ORF">Taro_043238</name>
</gene>
<feature type="compositionally biased region" description="Polar residues" evidence="1">
    <location>
        <begin position="1"/>
        <end position="16"/>
    </location>
</feature>
<accession>A0A843X094</accession>
<feature type="region of interest" description="Disordered" evidence="1">
    <location>
        <begin position="1"/>
        <end position="64"/>
    </location>
</feature>
<feature type="compositionally biased region" description="Polar residues" evidence="1">
    <location>
        <begin position="55"/>
        <end position="64"/>
    </location>
</feature>
<evidence type="ECO:0000313" key="2">
    <source>
        <dbReference type="EMBL" id="MQM10345.1"/>
    </source>
</evidence>
<comment type="caution">
    <text evidence="2">The sequence shown here is derived from an EMBL/GenBank/DDBJ whole genome shotgun (WGS) entry which is preliminary data.</text>
</comment>
<dbReference type="EMBL" id="NMUH01004647">
    <property type="protein sequence ID" value="MQM10345.1"/>
    <property type="molecule type" value="Genomic_DNA"/>
</dbReference>
<evidence type="ECO:0000313" key="3">
    <source>
        <dbReference type="Proteomes" id="UP000652761"/>
    </source>
</evidence>
<evidence type="ECO:0000256" key="1">
    <source>
        <dbReference type="SAM" id="MobiDB-lite"/>
    </source>
</evidence>
<sequence length="64" mass="6515">MSTAGKSVNSAANSSMLIAPNGPSKAPKDGGPRQWRQPLNGRSPQVASIGRPGGASTTRSTPNR</sequence>
<dbReference type="AlphaFoldDB" id="A0A843X094"/>
<proteinExistence type="predicted"/>
<keyword evidence="3" id="KW-1185">Reference proteome</keyword>